<dbReference type="Pfam" id="PF01790">
    <property type="entry name" value="LGT"/>
    <property type="match status" value="1"/>
</dbReference>
<evidence type="ECO:0000256" key="1">
    <source>
        <dbReference type="ARBA" id="ARBA00007150"/>
    </source>
</evidence>
<proteinExistence type="inferred from homology"/>
<feature type="transmembrane region" description="Helical" evidence="7">
    <location>
        <begin position="251"/>
        <end position="273"/>
    </location>
</feature>
<keyword evidence="5 7" id="KW-1133">Transmembrane helix</keyword>
<evidence type="ECO:0000256" key="4">
    <source>
        <dbReference type="ARBA" id="ARBA00022692"/>
    </source>
</evidence>
<keyword evidence="9" id="KW-1185">Reference proteome</keyword>
<dbReference type="Proteomes" id="UP000562124">
    <property type="component" value="Unassembled WGS sequence"/>
</dbReference>
<dbReference type="GO" id="GO:0008961">
    <property type="term" value="F:phosphatidylglycerol-prolipoprotein diacylglyceryl transferase activity"/>
    <property type="evidence" value="ECO:0007669"/>
    <property type="project" value="InterPro"/>
</dbReference>
<evidence type="ECO:0000256" key="2">
    <source>
        <dbReference type="ARBA" id="ARBA00022475"/>
    </source>
</evidence>
<keyword evidence="8" id="KW-0449">Lipoprotein</keyword>
<evidence type="ECO:0000256" key="7">
    <source>
        <dbReference type="SAM" id="Phobius"/>
    </source>
</evidence>
<evidence type="ECO:0000256" key="5">
    <source>
        <dbReference type="ARBA" id="ARBA00022989"/>
    </source>
</evidence>
<evidence type="ECO:0000313" key="9">
    <source>
        <dbReference type="Proteomes" id="UP000562124"/>
    </source>
</evidence>
<name>A0A7Y0LZF9_CELFI</name>
<feature type="transmembrane region" description="Helical" evidence="7">
    <location>
        <begin position="184"/>
        <end position="205"/>
    </location>
</feature>
<dbReference type="InterPro" id="IPR001640">
    <property type="entry name" value="Lgt"/>
</dbReference>
<keyword evidence="2" id="KW-1003">Cell membrane</keyword>
<dbReference type="GO" id="GO:0042158">
    <property type="term" value="P:lipoprotein biosynthetic process"/>
    <property type="evidence" value="ECO:0007669"/>
    <property type="project" value="InterPro"/>
</dbReference>
<comment type="similarity">
    <text evidence="1">Belongs to the Lgt family.</text>
</comment>
<dbReference type="AlphaFoldDB" id="A0A7Y0LZF9"/>
<feature type="transmembrane region" description="Helical" evidence="7">
    <location>
        <begin position="152"/>
        <end position="172"/>
    </location>
</feature>
<keyword evidence="3 8" id="KW-0808">Transferase</keyword>
<dbReference type="GO" id="GO:0005886">
    <property type="term" value="C:plasma membrane"/>
    <property type="evidence" value="ECO:0007669"/>
    <property type="project" value="InterPro"/>
</dbReference>
<feature type="transmembrane region" description="Helical" evidence="7">
    <location>
        <begin position="324"/>
        <end position="344"/>
    </location>
</feature>
<keyword evidence="4 7" id="KW-0812">Transmembrane</keyword>
<feature type="transmembrane region" description="Helical" evidence="7">
    <location>
        <begin position="294"/>
        <end position="318"/>
    </location>
</feature>
<dbReference type="PANTHER" id="PTHR30589:SF0">
    <property type="entry name" value="PHOSPHATIDYLGLYCEROL--PROLIPOPROTEIN DIACYLGLYCERYL TRANSFERASE"/>
    <property type="match status" value="1"/>
</dbReference>
<dbReference type="PANTHER" id="PTHR30589">
    <property type="entry name" value="PROLIPOPROTEIN DIACYLGLYCERYL TRANSFERASE"/>
    <property type="match status" value="1"/>
</dbReference>
<organism evidence="8 9">
    <name type="scientific">Cellulomonas fimi</name>
    <dbReference type="NCBI Taxonomy" id="1708"/>
    <lineage>
        <taxon>Bacteria</taxon>
        <taxon>Bacillati</taxon>
        <taxon>Actinomycetota</taxon>
        <taxon>Actinomycetes</taxon>
        <taxon>Micrococcales</taxon>
        <taxon>Cellulomonadaceae</taxon>
        <taxon>Cellulomonas</taxon>
    </lineage>
</organism>
<feature type="transmembrane region" description="Helical" evidence="7">
    <location>
        <begin position="217"/>
        <end position="239"/>
    </location>
</feature>
<gene>
    <name evidence="8" type="ORF">HIR71_12640</name>
</gene>
<comment type="caution">
    <text evidence="8">The sequence shown here is derived from an EMBL/GenBank/DDBJ whole genome shotgun (WGS) entry which is preliminary data.</text>
</comment>
<protein>
    <submittedName>
        <fullName evidence="8">Prolipoprotein diacylglyceryl transferase</fullName>
    </submittedName>
</protein>
<reference evidence="8 9" key="1">
    <citation type="submission" date="2020-04" db="EMBL/GenBank/DDBJ databases">
        <title>Sequencing and Assembly of C. fimi.</title>
        <authorList>
            <person name="Ramsey A.R."/>
        </authorList>
    </citation>
    <scope>NUCLEOTIDE SEQUENCE [LARGE SCALE GENOMIC DNA]</scope>
    <source>
        <strain evidence="8 9">SB</strain>
    </source>
</reference>
<keyword evidence="6 7" id="KW-0472">Membrane</keyword>
<evidence type="ECO:0000256" key="3">
    <source>
        <dbReference type="ARBA" id="ARBA00022679"/>
    </source>
</evidence>
<evidence type="ECO:0000313" key="8">
    <source>
        <dbReference type="EMBL" id="NMR21057.1"/>
    </source>
</evidence>
<feature type="transmembrane region" description="Helical" evidence="7">
    <location>
        <begin position="356"/>
        <end position="375"/>
    </location>
</feature>
<accession>A0A7Y0LZF9</accession>
<dbReference type="EMBL" id="JABCJJ010000022">
    <property type="protein sequence ID" value="NMR21057.1"/>
    <property type="molecule type" value="Genomic_DNA"/>
</dbReference>
<sequence length="376" mass="38658">MARHALPSPVAITELSCSPLENTDQQSLGVTYWFDAEPAGEPYTLNVHLRGRLKSGADGEGASSTPGGRTEFAVTSTLEKVLPGSGRIAVTTRIPDVAPGQWEVVATPVRPAPAGAPSPWMEVRDPLLPRAATSGRTAFSPFVGALAPGVRLGAWPALVGTGFVLALVLQSILARQVGLAGPRLFLLTVIASALGLAGAKLYYLLTHRREGRSPVTQGLSVQGFVITTVATLVAGTFLLDLPLGTSLDVTAPGLLLAMAVGRLGCLFGGCCVGRPTSSRWGVWSSDRRVGVRRIPVQLLESGFSAALGALALLAVLTAPGVGSGLVLVATVAAYVLGRQVLFPLRSIPRATAHGRVVSLVAAAVALVASLGPLLLG</sequence>
<evidence type="ECO:0000256" key="6">
    <source>
        <dbReference type="ARBA" id="ARBA00023136"/>
    </source>
</evidence>